<protein>
    <submittedName>
        <fullName evidence="4">DUF305 domain-containing protein</fullName>
    </submittedName>
</protein>
<feature type="domain" description="DUF305" evidence="3">
    <location>
        <begin position="94"/>
        <end position="246"/>
    </location>
</feature>
<keyword evidence="5" id="KW-1185">Reference proteome</keyword>
<accession>A0ABP7DE28</accession>
<gene>
    <name evidence="4" type="ORF">GCM10022377_17620</name>
</gene>
<dbReference type="PANTHER" id="PTHR36933:SF1">
    <property type="entry name" value="SLL0788 PROTEIN"/>
    <property type="match status" value="1"/>
</dbReference>
<sequence>MDRETPSHRSIFNETRGSVRRRLAASSAACIMTLALVSCSATAAVTTGKGPKKSEAPASSPAVVMPGAPGEEGETGSPGDLPEDPGTDQWNDADAHFMAMMIPHHAQAVEMTALVPDRAQSEQLKNLASRMHLEQGAEIDYMAEWLTTRELDVPPEADGGGSGHHGHGGDAPMEGMLTEEEMAALAAAEGTAFDRLFLEGMIKHHRGALAMCSDVQIHGIDLTTQELAAHIASGQSAEIARMQDLLAALPG</sequence>
<dbReference type="InterPro" id="IPR005183">
    <property type="entry name" value="DUF305_CopM-like"/>
</dbReference>
<dbReference type="Gene3D" id="1.20.1260.10">
    <property type="match status" value="1"/>
</dbReference>
<evidence type="ECO:0000256" key="1">
    <source>
        <dbReference type="SAM" id="MobiDB-lite"/>
    </source>
</evidence>
<feature type="signal peptide" evidence="2">
    <location>
        <begin position="1"/>
        <end position="43"/>
    </location>
</feature>
<dbReference type="PANTHER" id="PTHR36933">
    <property type="entry name" value="SLL0788 PROTEIN"/>
    <property type="match status" value="1"/>
</dbReference>
<keyword evidence="2" id="KW-0732">Signal</keyword>
<dbReference type="EMBL" id="BAABCJ010000002">
    <property type="protein sequence ID" value="GAA3704436.1"/>
    <property type="molecule type" value="Genomic_DNA"/>
</dbReference>
<organism evidence="4 5">
    <name type="scientific">Zhihengliuella alba</name>
    <dbReference type="NCBI Taxonomy" id="547018"/>
    <lineage>
        <taxon>Bacteria</taxon>
        <taxon>Bacillati</taxon>
        <taxon>Actinomycetota</taxon>
        <taxon>Actinomycetes</taxon>
        <taxon>Micrococcales</taxon>
        <taxon>Micrococcaceae</taxon>
        <taxon>Zhihengliuella</taxon>
    </lineage>
</organism>
<evidence type="ECO:0000313" key="5">
    <source>
        <dbReference type="Proteomes" id="UP001501536"/>
    </source>
</evidence>
<dbReference type="Proteomes" id="UP001501536">
    <property type="component" value="Unassembled WGS sequence"/>
</dbReference>
<evidence type="ECO:0000259" key="3">
    <source>
        <dbReference type="Pfam" id="PF03713"/>
    </source>
</evidence>
<comment type="caution">
    <text evidence="4">The sequence shown here is derived from an EMBL/GenBank/DDBJ whole genome shotgun (WGS) entry which is preliminary data.</text>
</comment>
<dbReference type="Pfam" id="PF03713">
    <property type="entry name" value="DUF305"/>
    <property type="match status" value="1"/>
</dbReference>
<name>A0ABP7DE28_9MICC</name>
<reference evidence="5" key="1">
    <citation type="journal article" date="2019" name="Int. J. Syst. Evol. Microbiol.">
        <title>The Global Catalogue of Microorganisms (GCM) 10K type strain sequencing project: providing services to taxonomists for standard genome sequencing and annotation.</title>
        <authorList>
            <consortium name="The Broad Institute Genomics Platform"/>
            <consortium name="The Broad Institute Genome Sequencing Center for Infectious Disease"/>
            <person name="Wu L."/>
            <person name="Ma J."/>
        </authorList>
    </citation>
    <scope>NUCLEOTIDE SEQUENCE [LARGE SCALE GENOMIC DNA]</scope>
    <source>
        <strain evidence="5">JCM 16961</strain>
    </source>
</reference>
<proteinExistence type="predicted"/>
<evidence type="ECO:0000256" key="2">
    <source>
        <dbReference type="SAM" id="SignalP"/>
    </source>
</evidence>
<feature type="chain" id="PRO_5046611049" evidence="2">
    <location>
        <begin position="44"/>
        <end position="251"/>
    </location>
</feature>
<evidence type="ECO:0000313" key="4">
    <source>
        <dbReference type="EMBL" id="GAA3704436.1"/>
    </source>
</evidence>
<dbReference type="InterPro" id="IPR012347">
    <property type="entry name" value="Ferritin-like"/>
</dbReference>
<feature type="region of interest" description="Disordered" evidence="1">
    <location>
        <begin position="46"/>
        <end position="91"/>
    </location>
</feature>